<protein>
    <submittedName>
        <fullName evidence="2">Uncharacterized protein</fullName>
    </submittedName>
</protein>
<evidence type="ECO:0000313" key="3">
    <source>
        <dbReference type="Proteomes" id="UP001497516"/>
    </source>
</evidence>
<gene>
    <name evidence="2" type="ORF">LTRI10_LOCUS46374</name>
</gene>
<proteinExistence type="predicted"/>
<feature type="region of interest" description="Disordered" evidence="1">
    <location>
        <begin position="71"/>
        <end position="111"/>
    </location>
</feature>
<name>A0AAV2G7N0_9ROSI</name>
<feature type="compositionally biased region" description="Polar residues" evidence="1">
    <location>
        <begin position="101"/>
        <end position="111"/>
    </location>
</feature>
<dbReference type="AlphaFoldDB" id="A0AAV2G7N0"/>
<dbReference type="Proteomes" id="UP001497516">
    <property type="component" value="Chromosome 8"/>
</dbReference>
<sequence length="111" mass="12316">MLGRICWAKGLLVSRSGAAGIGLKNKKEKAKLLVDGTGEIIRSREQGRQLREEEKNSLGGILFLERGQEFWGKREKRSSAGNEEREAQRRRHQAAIGDSQIGDQLLSNGLS</sequence>
<evidence type="ECO:0000256" key="1">
    <source>
        <dbReference type="SAM" id="MobiDB-lite"/>
    </source>
</evidence>
<organism evidence="2 3">
    <name type="scientific">Linum trigynum</name>
    <dbReference type="NCBI Taxonomy" id="586398"/>
    <lineage>
        <taxon>Eukaryota</taxon>
        <taxon>Viridiplantae</taxon>
        <taxon>Streptophyta</taxon>
        <taxon>Embryophyta</taxon>
        <taxon>Tracheophyta</taxon>
        <taxon>Spermatophyta</taxon>
        <taxon>Magnoliopsida</taxon>
        <taxon>eudicotyledons</taxon>
        <taxon>Gunneridae</taxon>
        <taxon>Pentapetalae</taxon>
        <taxon>rosids</taxon>
        <taxon>fabids</taxon>
        <taxon>Malpighiales</taxon>
        <taxon>Linaceae</taxon>
        <taxon>Linum</taxon>
    </lineage>
</organism>
<keyword evidence="3" id="KW-1185">Reference proteome</keyword>
<accession>A0AAV2G7N0</accession>
<evidence type="ECO:0000313" key="2">
    <source>
        <dbReference type="EMBL" id="CAL1406664.1"/>
    </source>
</evidence>
<dbReference type="EMBL" id="OZ034821">
    <property type="protein sequence ID" value="CAL1406664.1"/>
    <property type="molecule type" value="Genomic_DNA"/>
</dbReference>
<reference evidence="2 3" key="1">
    <citation type="submission" date="2024-04" db="EMBL/GenBank/DDBJ databases">
        <authorList>
            <person name="Fracassetti M."/>
        </authorList>
    </citation>
    <scope>NUCLEOTIDE SEQUENCE [LARGE SCALE GENOMIC DNA]</scope>
</reference>